<reference evidence="6" key="1">
    <citation type="journal article" date="2023" name="Antonie Van Leeuwenhoek">
        <title>Mesoterricola silvestris gen. nov., sp. nov., Mesoterricola sediminis sp. nov., Geothrix oryzae sp. nov., Geothrix edaphica sp. nov., Geothrix rubra sp. nov., and Geothrix limicola sp. nov., six novel members of Acidobacteriota isolated from soils.</title>
        <authorList>
            <person name="Itoh H."/>
            <person name="Sugisawa Y."/>
            <person name="Mise K."/>
            <person name="Xu Z."/>
            <person name="Kuniyasu M."/>
            <person name="Ushijima N."/>
            <person name="Kawano K."/>
            <person name="Kobayashi E."/>
            <person name="Shiratori Y."/>
            <person name="Masuda Y."/>
            <person name="Senoo K."/>
        </authorList>
    </citation>
    <scope>NUCLEOTIDE SEQUENCE</scope>
    <source>
        <strain evidence="6">Red802</strain>
    </source>
</reference>
<evidence type="ECO:0000259" key="5">
    <source>
        <dbReference type="SMART" id="SM01360"/>
    </source>
</evidence>
<dbReference type="Gene3D" id="2.60.40.1940">
    <property type="match status" value="1"/>
</dbReference>
<dbReference type="PANTHER" id="PTHR40094">
    <property type="entry name" value="ALPHA-2-MACROGLOBULIN HOMOLOG"/>
    <property type="match status" value="1"/>
</dbReference>
<dbReference type="Gene3D" id="1.50.10.20">
    <property type="match status" value="1"/>
</dbReference>
<evidence type="ECO:0000256" key="1">
    <source>
        <dbReference type="ARBA" id="ARBA00010556"/>
    </source>
</evidence>
<dbReference type="InterPro" id="IPR002890">
    <property type="entry name" value="MG2"/>
</dbReference>
<evidence type="ECO:0000256" key="2">
    <source>
        <dbReference type="SAM" id="MobiDB-lite"/>
    </source>
</evidence>
<comment type="caution">
    <text evidence="6">The sequence shown here is derived from an EMBL/GenBank/DDBJ whole genome shotgun (WGS) entry which is preliminary data.</text>
</comment>
<dbReference type="PANTHER" id="PTHR40094:SF1">
    <property type="entry name" value="UBIQUITIN DOMAIN-CONTAINING PROTEIN"/>
    <property type="match status" value="1"/>
</dbReference>
<dbReference type="Pfam" id="PF00207">
    <property type="entry name" value="A2M"/>
    <property type="match status" value="1"/>
</dbReference>
<dbReference type="InterPro" id="IPR011626">
    <property type="entry name" value="Alpha-macroglobulin_TED"/>
</dbReference>
<dbReference type="Proteomes" id="UP001165044">
    <property type="component" value="Unassembled WGS sequence"/>
</dbReference>
<dbReference type="InterPro" id="IPR001599">
    <property type="entry name" value="Macroglobln_a2"/>
</dbReference>
<feature type="chain" id="PRO_5045750595" description="Alpha-2-macroglobulin" evidence="3">
    <location>
        <begin position="25"/>
        <end position="1586"/>
    </location>
</feature>
<dbReference type="Pfam" id="PF07703">
    <property type="entry name" value="A2M_BRD"/>
    <property type="match status" value="1"/>
</dbReference>
<dbReference type="Pfam" id="PF17973">
    <property type="entry name" value="bMG10"/>
    <property type="match status" value="1"/>
</dbReference>
<protein>
    <recommendedName>
        <fullName evidence="8">Alpha-2-macroglobulin</fullName>
    </recommendedName>
</protein>
<accession>A0ABQ5PVW5</accession>
<dbReference type="Gene3D" id="2.20.130.20">
    <property type="match status" value="1"/>
</dbReference>
<feature type="region of interest" description="Disordered" evidence="2">
    <location>
        <begin position="130"/>
        <end position="150"/>
    </location>
</feature>
<feature type="domain" description="Alpha-2-macroglobulin" evidence="5">
    <location>
        <begin position="856"/>
        <end position="946"/>
    </location>
</feature>
<feature type="signal peptide" evidence="3">
    <location>
        <begin position="1"/>
        <end position="24"/>
    </location>
</feature>
<dbReference type="Gene3D" id="6.20.50.160">
    <property type="match status" value="1"/>
</dbReference>
<evidence type="ECO:0000256" key="3">
    <source>
        <dbReference type="SAM" id="SignalP"/>
    </source>
</evidence>
<comment type="similarity">
    <text evidence="1">Belongs to the protease inhibitor I39 (alpha-2-macroglobulin) family. Bacterial alpha-2-macroglobulin subfamily.</text>
</comment>
<evidence type="ECO:0000313" key="7">
    <source>
        <dbReference type="Proteomes" id="UP001165044"/>
    </source>
</evidence>
<dbReference type="InterPro" id="IPR047565">
    <property type="entry name" value="Alpha-macroglob_thiol-ester_cl"/>
</dbReference>
<dbReference type="InterPro" id="IPR041246">
    <property type="entry name" value="Bact_MG10"/>
</dbReference>
<gene>
    <name evidence="6" type="ORF">GETHED_08270</name>
</gene>
<dbReference type="Pfam" id="PF07678">
    <property type="entry name" value="TED_complement"/>
    <property type="match status" value="1"/>
</dbReference>
<organism evidence="6 7">
    <name type="scientific">Geothrix edaphica</name>
    <dbReference type="NCBI Taxonomy" id="2927976"/>
    <lineage>
        <taxon>Bacteria</taxon>
        <taxon>Pseudomonadati</taxon>
        <taxon>Acidobacteriota</taxon>
        <taxon>Holophagae</taxon>
        <taxon>Holophagales</taxon>
        <taxon>Holophagaceae</taxon>
        <taxon>Geothrix</taxon>
    </lineage>
</organism>
<proteinExistence type="inferred from homology"/>
<dbReference type="SMART" id="SM01359">
    <property type="entry name" value="A2M_N_2"/>
    <property type="match status" value="1"/>
</dbReference>
<keyword evidence="3" id="KW-0732">Signal</keyword>
<name>A0ABQ5PVW5_9BACT</name>
<dbReference type="SUPFAM" id="SSF48239">
    <property type="entry name" value="Terpenoid cyclases/Protein prenyltransferases"/>
    <property type="match status" value="1"/>
</dbReference>
<evidence type="ECO:0008006" key="8">
    <source>
        <dbReference type="Google" id="ProtNLM"/>
    </source>
</evidence>
<evidence type="ECO:0000313" key="6">
    <source>
        <dbReference type="EMBL" id="GLH66463.1"/>
    </source>
</evidence>
<keyword evidence="7" id="KW-1185">Reference proteome</keyword>
<dbReference type="Pfam" id="PF01835">
    <property type="entry name" value="MG2"/>
    <property type="match status" value="1"/>
</dbReference>
<dbReference type="SMART" id="SM01419">
    <property type="entry name" value="Thiol-ester_cl"/>
    <property type="match status" value="1"/>
</dbReference>
<dbReference type="InterPro" id="IPR011625">
    <property type="entry name" value="A2M_N_BRD"/>
</dbReference>
<dbReference type="Gene3D" id="2.60.40.1930">
    <property type="match status" value="2"/>
</dbReference>
<evidence type="ECO:0000259" key="4">
    <source>
        <dbReference type="SMART" id="SM01359"/>
    </source>
</evidence>
<dbReference type="InterPro" id="IPR013783">
    <property type="entry name" value="Ig-like_fold"/>
</dbReference>
<dbReference type="InterPro" id="IPR008930">
    <property type="entry name" value="Terpenoid_cyclase/PrenylTrfase"/>
</dbReference>
<dbReference type="SMART" id="SM01360">
    <property type="entry name" value="A2M"/>
    <property type="match status" value="1"/>
</dbReference>
<dbReference type="Gene3D" id="2.60.40.10">
    <property type="entry name" value="Immunoglobulins"/>
    <property type="match status" value="1"/>
</dbReference>
<dbReference type="CDD" id="cd02891">
    <property type="entry name" value="A2M_like"/>
    <property type="match status" value="1"/>
</dbReference>
<sequence>MRWFRSILTLLLPALLLLPTTGTAQKRAAEAPWREGGWTGAFATLRPTLPGQAGQLEAAGPIPAEARIRIYRVEDPEAFLKKVLTDRNQAAAEGGRGVADPLDLLREAVLWGGRRAFVTVHRTATQALRDAAKQTDRLHSARTSPERVREGSALPIEGRPGITFVTEIVPKISEDIAGKKGHEDDESGDDGFTSRVPLPAQPAGLYLVEILRGSDAAYVPWMVTDLALLSEQDGTRIRVQAVDGRDGAPKAGASGQIIEGTRAQPLAFDGGGKAEAMVTPGVRRVVLARSGGSFALLASEGQSAAAVRQRLYAFTERPLYRPGQEVFAKAILRRVEDGENRVVNGAASLPFTVLDPEDTKVAEGQAELLNAETGTYAAQFTLPGAGRLGLYRLVFQGPQGPGQAEFKVEQFVKPAFEVKVTSEKTKVGLGDALAFHANARYFYGAAVRGAKADWFLYKVVPPKSPWIWDDEDAGPAPELMESGQLELDDEGQADLPTFKAESDGLWRMVVKVADASGQRNSGQAQVRAAAGDLVLMIAADRQVALPGKPFQVTARALDLDGKVVPGVAITLRAARLVAQKDHAYWWSRPSALKPGETIASAQGPQAMLSIPEGGAFLLVAEAKDSKGRPVTAQRQITVAAEGTPLPAVPDLRAAADKPEYQPGDTARILVQLPRPRLTLHWALEHEGLGQQQSRAVQGTTALIEIPVTAAMQPNVWAVFEIVSEGRRQLAEVPIRVPKRDRRLQVAVTTDKERYQPGQPMKVSVEVKDASGKPSAADLSVGVVDEAIYALSQELHPDPVRFFHPTRRHGVLRSGSTDWSFHDLLRRQRPVWSLKQTRRGDFKADDGDKVRQNFKDTAHWVPFVATGRDGKASVDLVLPDNLTAWRATATAVTADTKVGVGRASKPASKPLQVALTLPRTLSVGEEARAIALVRNLSGQPLQGKIRLEVQNGRFSGTPEGSFSLQDQGEYRFALPLFSDKTGPLTVTARVEGGGLKDAERQKVAVQDQLVPASMSGSMLLEGGSQSLTIPLPPAAKGDATLVLTPVGNLEHLAAPSLPYLIGYPYGCVEQTLSSFVPNLLVADLVKQGAMPDLDWKQLTNLDRNIRDGVFKVYGYQMANGGWGWYAPGDFALDANPHTTGYAIQSFATMKRLGYAVDEGVYRRGRLAAMNLFQQVARQADQAGATPQARSAGHGQSSEPAADAAFLLVSLAQAGEPLAGLLDSAADKVLRGQWPGDHVLAMVALAAAQAKHPRTAALIERLEQRAVVKGGLARWEGRREFWWSYASGDVVPTVMALKALCLARPQSPLIRQGETFLASEYRGYGWYSTWSTGQIVDLLPYLMKVRKLDWGPLAIQAAVQGGPTWDFKERPQPRRWNVREARPGSYAMAEPKAVTLTASGKGLLVWTYAYQVPGSAAGVPKGDASSALRLSVTRNLWRLKTPQETGNAHQGWVRQSWTGTLNAGEEAWMEVSFRTDRDADYVMLEVPIPGGLSPTVKLEGFVLEGKPFTDEGASETWTKPRIEVHADKVTFLFPRTWSWDTHTVRILLRAGMAGSYRLRPAKLSLMSNEGQWATCDGADLKVLDGGAR</sequence>
<feature type="domain" description="Alpha-2-macroglobulin bait region" evidence="4">
    <location>
        <begin position="651"/>
        <end position="790"/>
    </location>
</feature>
<dbReference type="RefSeq" id="WP_285606728.1">
    <property type="nucleotide sequence ID" value="NZ_BSDC01000001.1"/>
</dbReference>
<dbReference type="EMBL" id="BSDC01000001">
    <property type="protein sequence ID" value="GLH66463.1"/>
    <property type="molecule type" value="Genomic_DNA"/>
</dbReference>
<dbReference type="InterPro" id="IPR051802">
    <property type="entry name" value="YfhM-like"/>
</dbReference>